<feature type="region of interest" description="Disordered" evidence="4">
    <location>
        <begin position="568"/>
        <end position="628"/>
    </location>
</feature>
<feature type="compositionally biased region" description="Low complexity" evidence="4">
    <location>
        <begin position="594"/>
        <end position="609"/>
    </location>
</feature>
<protein>
    <recommendedName>
        <fullName evidence="9">Rho guanine nucleotide exchange factor 5</fullName>
    </recommendedName>
</protein>
<dbReference type="InterPro" id="IPR011993">
    <property type="entry name" value="PH-like_dom_sf"/>
</dbReference>
<dbReference type="Pfam" id="PF00018">
    <property type="entry name" value="SH3_1"/>
    <property type="match status" value="1"/>
</dbReference>
<feature type="compositionally biased region" description="Polar residues" evidence="4">
    <location>
        <begin position="692"/>
        <end position="709"/>
    </location>
</feature>
<keyword evidence="1 3" id="KW-0728">SH3 domain</keyword>
<evidence type="ECO:0000259" key="5">
    <source>
        <dbReference type="PROSITE" id="PS50002"/>
    </source>
</evidence>
<feature type="compositionally biased region" description="Polar residues" evidence="4">
    <location>
        <begin position="19"/>
        <end position="32"/>
    </location>
</feature>
<evidence type="ECO:0008006" key="9">
    <source>
        <dbReference type="Google" id="ProtNLM"/>
    </source>
</evidence>
<feature type="region of interest" description="Disordered" evidence="4">
    <location>
        <begin position="334"/>
        <end position="428"/>
    </location>
</feature>
<dbReference type="GO" id="GO:0005737">
    <property type="term" value="C:cytoplasm"/>
    <property type="evidence" value="ECO:0007669"/>
    <property type="project" value="TreeGrafter"/>
</dbReference>
<dbReference type="Gene3D" id="1.20.900.10">
    <property type="entry name" value="Dbl homology (DH) domain"/>
    <property type="match status" value="1"/>
</dbReference>
<dbReference type="CDD" id="cd01221">
    <property type="entry name" value="PH_ephexin"/>
    <property type="match status" value="1"/>
</dbReference>
<evidence type="ECO:0000313" key="7">
    <source>
        <dbReference type="Ensembl" id="ENSANIP00000016253.1"/>
    </source>
</evidence>
<proteinExistence type="predicted"/>
<dbReference type="PROSITE" id="PS00741">
    <property type="entry name" value="DH_1"/>
    <property type="match status" value="1"/>
</dbReference>
<dbReference type="GO" id="GO:0035556">
    <property type="term" value="P:intracellular signal transduction"/>
    <property type="evidence" value="ECO:0007669"/>
    <property type="project" value="InterPro"/>
</dbReference>
<feature type="region of interest" description="Disordered" evidence="4">
    <location>
        <begin position="764"/>
        <end position="798"/>
    </location>
</feature>
<keyword evidence="8" id="KW-1185">Reference proteome</keyword>
<feature type="compositionally biased region" description="Polar residues" evidence="4">
    <location>
        <begin position="48"/>
        <end position="59"/>
    </location>
</feature>
<dbReference type="Pfam" id="PF00621">
    <property type="entry name" value="RhoGEF"/>
    <property type="match status" value="1"/>
</dbReference>
<feature type="region of interest" description="Disordered" evidence="4">
    <location>
        <begin position="691"/>
        <end position="719"/>
    </location>
</feature>
<feature type="compositionally biased region" description="Polar residues" evidence="4">
    <location>
        <begin position="773"/>
        <end position="787"/>
    </location>
</feature>
<dbReference type="InterPro" id="IPR001452">
    <property type="entry name" value="SH3_domain"/>
</dbReference>
<dbReference type="InterPro" id="IPR036028">
    <property type="entry name" value="SH3-like_dom_sf"/>
</dbReference>
<reference evidence="7" key="1">
    <citation type="submission" date="2025-08" db="UniProtKB">
        <authorList>
            <consortium name="Ensembl"/>
        </authorList>
    </citation>
    <scope>IDENTIFICATION</scope>
</reference>
<dbReference type="InterPro" id="IPR047270">
    <property type="entry name" value="PH_ephexin"/>
</dbReference>
<dbReference type="SMART" id="SM00325">
    <property type="entry name" value="RhoGEF"/>
    <property type="match status" value="1"/>
</dbReference>
<dbReference type="SUPFAM" id="SSF48065">
    <property type="entry name" value="DBL homology domain (DH-domain)"/>
    <property type="match status" value="1"/>
</dbReference>
<feature type="region of interest" description="Disordered" evidence="4">
    <location>
        <begin position="845"/>
        <end position="891"/>
    </location>
</feature>
<feature type="region of interest" description="Disordered" evidence="4">
    <location>
        <begin position="235"/>
        <end position="275"/>
    </location>
</feature>
<organism evidence="7 8">
    <name type="scientific">Accipiter nisus</name>
    <name type="common">Eurasian sparrowhawk</name>
    <dbReference type="NCBI Taxonomy" id="211598"/>
    <lineage>
        <taxon>Eukaryota</taxon>
        <taxon>Metazoa</taxon>
        <taxon>Chordata</taxon>
        <taxon>Craniata</taxon>
        <taxon>Vertebrata</taxon>
        <taxon>Euteleostomi</taxon>
        <taxon>Archelosauria</taxon>
        <taxon>Archosauria</taxon>
        <taxon>Dinosauria</taxon>
        <taxon>Saurischia</taxon>
        <taxon>Theropoda</taxon>
        <taxon>Coelurosauria</taxon>
        <taxon>Aves</taxon>
        <taxon>Neognathae</taxon>
        <taxon>Neoaves</taxon>
        <taxon>Telluraves</taxon>
        <taxon>Accipitrimorphae</taxon>
        <taxon>Accipitriformes</taxon>
        <taxon>Accipitridae</taxon>
        <taxon>Accipitrinae</taxon>
        <taxon>Accipiter</taxon>
    </lineage>
</organism>
<dbReference type="Gene3D" id="2.30.29.30">
    <property type="entry name" value="Pleckstrin-homology domain (PH domain)/Phosphotyrosine-binding domain (PTB)"/>
    <property type="match status" value="1"/>
</dbReference>
<evidence type="ECO:0000256" key="1">
    <source>
        <dbReference type="ARBA" id="ARBA00022443"/>
    </source>
</evidence>
<dbReference type="InterPro" id="IPR001849">
    <property type="entry name" value="PH_domain"/>
</dbReference>
<dbReference type="GO" id="GO:0005634">
    <property type="term" value="C:nucleus"/>
    <property type="evidence" value="ECO:0007669"/>
    <property type="project" value="TreeGrafter"/>
</dbReference>
<dbReference type="PROSITE" id="PS50002">
    <property type="entry name" value="SH3"/>
    <property type="match status" value="1"/>
</dbReference>
<dbReference type="PROSITE" id="PS50010">
    <property type="entry name" value="DH_2"/>
    <property type="match status" value="1"/>
</dbReference>
<feature type="compositionally biased region" description="Basic and acidic residues" evidence="4">
    <location>
        <begin position="390"/>
        <end position="428"/>
    </location>
</feature>
<dbReference type="FunFam" id="1.20.900.10:FF:000007">
    <property type="entry name" value="rho guanine nucleotide exchange factor 19"/>
    <property type="match status" value="1"/>
</dbReference>
<dbReference type="Gene3D" id="2.30.30.40">
    <property type="entry name" value="SH3 Domains"/>
    <property type="match status" value="1"/>
</dbReference>
<dbReference type="Ensembl" id="ENSANIT00000016812.1">
    <property type="protein sequence ID" value="ENSANIP00000016253.1"/>
    <property type="gene ID" value="ENSANIG00000011056.1"/>
</dbReference>
<evidence type="ECO:0000259" key="6">
    <source>
        <dbReference type="PROSITE" id="PS50010"/>
    </source>
</evidence>
<dbReference type="SMART" id="SM00233">
    <property type="entry name" value="PH"/>
    <property type="match status" value="1"/>
</dbReference>
<dbReference type="Proteomes" id="UP000694541">
    <property type="component" value="Unplaced"/>
</dbReference>
<dbReference type="InterPro" id="IPR047271">
    <property type="entry name" value="Ephexin-like"/>
</dbReference>
<dbReference type="SUPFAM" id="SSF50044">
    <property type="entry name" value="SH3-domain"/>
    <property type="match status" value="1"/>
</dbReference>
<dbReference type="PANTHER" id="PTHR12845:SF2">
    <property type="entry name" value="DH DOMAIN-CONTAINING PROTEIN-RELATED"/>
    <property type="match status" value="1"/>
</dbReference>
<feature type="compositionally biased region" description="Basic and acidic residues" evidence="4">
    <location>
        <begin position="264"/>
        <end position="275"/>
    </location>
</feature>
<accession>A0A8B9MYT8</accession>
<feature type="domain" description="DH" evidence="6">
    <location>
        <begin position="1339"/>
        <end position="1523"/>
    </location>
</feature>
<evidence type="ECO:0000313" key="8">
    <source>
        <dbReference type="Proteomes" id="UP000694541"/>
    </source>
</evidence>
<dbReference type="CDD" id="cd11940">
    <property type="entry name" value="SH3_ARHGEF5_19"/>
    <property type="match status" value="1"/>
</dbReference>
<dbReference type="InterPro" id="IPR035899">
    <property type="entry name" value="DBL_dom_sf"/>
</dbReference>
<dbReference type="SMART" id="SM00326">
    <property type="entry name" value="SH3"/>
    <property type="match status" value="1"/>
</dbReference>
<dbReference type="PANTHER" id="PTHR12845">
    <property type="entry name" value="GUANINE NUCLEOTIDE EXCHANGE FACTOR"/>
    <property type="match status" value="1"/>
</dbReference>
<dbReference type="SUPFAM" id="SSF50729">
    <property type="entry name" value="PH domain-like"/>
    <property type="match status" value="1"/>
</dbReference>
<evidence type="ECO:0000256" key="4">
    <source>
        <dbReference type="SAM" id="MobiDB-lite"/>
    </source>
</evidence>
<evidence type="ECO:0000256" key="3">
    <source>
        <dbReference type="PROSITE-ProRule" id="PRU00192"/>
    </source>
</evidence>
<dbReference type="InterPro" id="IPR000219">
    <property type="entry name" value="DH_dom"/>
</dbReference>
<feature type="compositionally biased region" description="Basic and acidic residues" evidence="4">
    <location>
        <begin position="345"/>
        <end position="358"/>
    </location>
</feature>
<keyword evidence="2" id="KW-0344">Guanine-nucleotide releasing factor</keyword>
<feature type="domain" description="SH3" evidence="5">
    <location>
        <begin position="1674"/>
        <end position="1735"/>
    </location>
</feature>
<feature type="compositionally biased region" description="Polar residues" evidence="4">
    <location>
        <begin position="849"/>
        <end position="867"/>
    </location>
</feature>
<reference evidence="7" key="2">
    <citation type="submission" date="2025-09" db="UniProtKB">
        <authorList>
            <consortium name="Ensembl"/>
        </authorList>
    </citation>
    <scope>IDENTIFICATION</scope>
</reference>
<name>A0A8B9MYT8_9AVES</name>
<dbReference type="InterPro" id="IPR001331">
    <property type="entry name" value="GDS_CDC24_CS"/>
</dbReference>
<sequence length="1760" mass="194646">MPFPGDQDVSLMESEETSEGNTTPPEASSTTGEAWDSTAVEREHHASRTSAEMSTSPSDSAKGAELNTPKDCLSTPGKAAEMLGRPSNPVEKVPAGLEQVQGDAEPQKGLSGLEGEMLLEEGGLDCSLKLKQVELVDLESNQDSSSLSTVQDGPAPGSAILQAVDLSTEFPCCQAELAFHGSDPQAQHPKSPLADAISSQRETPKCLLVCKTVSEGHYKAEPFLDKISTDSLQEVDAGAAQKQSSKKVAPATDEQPTSEEAVEDMAKPYTSEDAKESIRALQGLEENIESSSSHQLSSTLIDDSQITSLQAEGNIAAHETRNSSMVKDQGTVIVPKENLPTSKHLHLEDDHIKTEDRPASPAESAFQVKDTAKQHKKPAQEEAESELQLEEEKKECKEQNLLEEGKSLEPKDQKNKEQNEQEQQLQREELKVEEELNLEALTELSAFRSEISSVPRHSVDLCGLETVFLAEQMGSAFPPEEPVSVDQHPGEDVLLKAHVTEAGSGCQQPTVSPLSSNNLNPAGETPVVPPHTCHISDQAEDLEDSGRFSIGGQDIGEADWDDRIRLGKEDEHSDGHGKAVQRFDKRDAPLHGGVAAPSSAENPEASVPAHPSSGTKNLEPPDPIDPHLITENLGKAELQHFIPALPSELTSVASMSGPLQEGANETASVTPEDCPGASLNKLLDSVEKPASQAASLHVQHQTSGETAIVSTDPGKANTSHELLTSEEGFHEDLSGPSSFSVMYTSCLPLGGSLSEDRQSVAIITGPLEPPQTPGRTSTPLNHPETTQQPPPEKSAIIQGKEMGPNVGHEAQQMPLLDQPDCSLNQNEPGSRISSVLSTLTWPSEEDTVLSENQQEQPLPHVSHSSLPLVSEPDAKQLPHPPSHVQSPSHAQAAALNSNHLAQPPALESYQPLAPVLYSRPHLNCGVDNNKLLAIHSTISHPLWTAASVSDSNTVASASDGEDVAEKDDLVAVTRDWDLGDSGTHDTETSDDSGVSLLAKSFSAVGNEALAGCSDTSPERADQRMDIQCGRSSPDHPSWPSLEGLITSTDSKSRDSAEPLPMLAFTNPIHFFQLSPPSPPTTRTTCQEEEVSGELRWEQQAGIFGVDTKNIQAPLAITEKTEGERRVKQRLEGEGGQHHFVAQPKEEMPRHSPLEKSSSWPDKKTIRVVAQEPAANQENPIKRRVKSKDWHRQGLKRTSVLPDILQEIPSVRSEEEAHKAHREPPVSSETVILREKKPADAMENFKRRHSRLINSSRLLYQEYSDVVLNKAIQSQKRVDSFTEDIESTFPSSPRLRRKVLSPQDSYLQRLSVSSNASLWQDIPMIRGSRMLLNMSRDEQKLQEAKFELIMSEASYLRSLNVAVDHFQRSAELQAMLTNQERQWLFSRLHDVRDVSASFLFDLEEKFEEDMFTFHVCDVALKHAPEFRRVYLPYVTNQTYQEQTFQRLLNGNAGFQQVLERLESDPVCQRLSLKSFLILPFQRITRLKLLLQNILKRTRPGSEEEVQATQAYDALEKLIKDCNENVQRMKSTEELIYLSQKIEFECKIFPLISQSRRLVKCGELTALDFSTLSPKWKVTTRPIYLHLFNDCLLLSRPKEGGRFVVFDHAAFSDVRGEKCEMKLHGTNKNVFRLFLLQNYQGKRVEFLFRTETHSEKLRWISALAPPRGELDLLECPDAPQVQCIKTYKARENDELALEKADIIMVMQYSNDGWMEGVKLSDRERGWFPSEHVELISSKHARQKNLKEEQRVKNAKQQVFCKK</sequence>
<evidence type="ECO:0000256" key="2">
    <source>
        <dbReference type="ARBA" id="ARBA00022658"/>
    </source>
</evidence>
<feature type="region of interest" description="Disordered" evidence="4">
    <location>
        <begin position="1"/>
        <end position="113"/>
    </location>
</feature>
<feature type="compositionally biased region" description="Basic and acidic residues" evidence="4">
    <location>
        <begin position="568"/>
        <end position="589"/>
    </location>
</feature>
<dbReference type="GO" id="GO:0005085">
    <property type="term" value="F:guanyl-nucleotide exchange factor activity"/>
    <property type="evidence" value="ECO:0007669"/>
    <property type="project" value="UniProtKB-KW"/>
</dbReference>
<dbReference type="CDD" id="cd00160">
    <property type="entry name" value="RhoGEF"/>
    <property type="match status" value="1"/>
</dbReference>